<name>A0A1F7GV07_9BACT</name>
<dbReference type="InterPro" id="IPR002903">
    <property type="entry name" value="RsmH"/>
</dbReference>
<dbReference type="InterPro" id="IPR023397">
    <property type="entry name" value="SAM-dep_MeTrfase_MraW_recog"/>
</dbReference>
<evidence type="ECO:0000256" key="5">
    <source>
        <dbReference type="ARBA" id="ARBA00022691"/>
    </source>
</evidence>
<accession>A0A1F7GV07</accession>
<keyword evidence="2" id="KW-0698">rRNA processing</keyword>
<evidence type="ECO:0000313" key="6">
    <source>
        <dbReference type="EMBL" id="OGK22860.1"/>
    </source>
</evidence>
<keyword evidence="5" id="KW-0949">S-adenosyl-L-methionine</keyword>
<dbReference type="Proteomes" id="UP000177159">
    <property type="component" value="Unassembled WGS sequence"/>
</dbReference>
<dbReference type="EMBL" id="MFZM01000031">
    <property type="protein sequence ID" value="OGK22860.1"/>
    <property type="molecule type" value="Genomic_DNA"/>
</dbReference>
<evidence type="ECO:0000256" key="1">
    <source>
        <dbReference type="ARBA" id="ARBA00010396"/>
    </source>
</evidence>
<dbReference type="Gene3D" id="1.10.150.170">
    <property type="entry name" value="Putative methyltransferase TM0872, insert domain"/>
    <property type="match status" value="1"/>
</dbReference>
<comment type="similarity">
    <text evidence="1">Belongs to the methyltransferase superfamily. RsmH family.</text>
</comment>
<dbReference type="PANTHER" id="PTHR11265:SF0">
    <property type="entry name" value="12S RRNA N4-METHYLCYTIDINE METHYLTRANSFERASE"/>
    <property type="match status" value="1"/>
</dbReference>
<evidence type="ECO:0000256" key="4">
    <source>
        <dbReference type="ARBA" id="ARBA00022679"/>
    </source>
</evidence>
<evidence type="ECO:0000313" key="7">
    <source>
        <dbReference type="Proteomes" id="UP000177159"/>
    </source>
</evidence>
<dbReference type="GO" id="GO:0005737">
    <property type="term" value="C:cytoplasm"/>
    <property type="evidence" value="ECO:0007669"/>
    <property type="project" value="TreeGrafter"/>
</dbReference>
<dbReference type="Pfam" id="PF01795">
    <property type="entry name" value="Methyltransf_5"/>
    <property type="match status" value="1"/>
</dbReference>
<dbReference type="SUPFAM" id="SSF81799">
    <property type="entry name" value="Putative methyltransferase TM0872, insert domain"/>
    <property type="match status" value="1"/>
</dbReference>
<protein>
    <submittedName>
        <fullName evidence="6">16S rRNA (Cytosine(1402)-N(4))-methyltransferase</fullName>
    </submittedName>
</protein>
<gene>
    <name evidence="6" type="ORF">A3C24_04965</name>
</gene>
<dbReference type="PANTHER" id="PTHR11265">
    <property type="entry name" value="S-ADENOSYL-METHYLTRANSFERASE MRAW"/>
    <property type="match status" value="1"/>
</dbReference>
<evidence type="ECO:0000256" key="3">
    <source>
        <dbReference type="ARBA" id="ARBA00022603"/>
    </source>
</evidence>
<dbReference type="Gene3D" id="3.40.50.150">
    <property type="entry name" value="Vaccinia Virus protein VP39"/>
    <property type="match status" value="1"/>
</dbReference>
<dbReference type="InterPro" id="IPR029063">
    <property type="entry name" value="SAM-dependent_MTases_sf"/>
</dbReference>
<proteinExistence type="inferred from homology"/>
<sequence length="281" mass="31975">MHTPVLLQDTIDALNVQSGERYIDATYGEGGHTRKILEKGGKVLALDWDEENVQRQNVILQRTCVGFVKNQSVKLVYGNYAHIKNIAQEYNFVPCKGIIFDLGLSMEQIRLSGRGFSYERGDEPLDMRISLQLNVRAGDIINSYSRDQLYEIFARNAEEINSGTIAEAIDRTRSVKHIRTVNDLIEVIKKVTKNKQTVARIFQALRVEVNHEFENIRNGLLGALDIIDSDGRIVIISFHPTEDRIIKNLIRELGLKGSKKPIVSKNGERFERSAKLRIITR</sequence>
<organism evidence="6 7">
    <name type="scientific">Candidatus Roizmanbacteria bacterium RIFCSPHIGHO2_02_FULL_37_24</name>
    <dbReference type="NCBI Taxonomy" id="1802037"/>
    <lineage>
        <taxon>Bacteria</taxon>
        <taxon>Candidatus Roizmaniibacteriota</taxon>
    </lineage>
</organism>
<dbReference type="GO" id="GO:0070475">
    <property type="term" value="P:rRNA base methylation"/>
    <property type="evidence" value="ECO:0007669"/>
    <property type="project" value="TreeGrafter"/>
</dbReference>
<dbReference type="PIRSF" id="PIRSF004486">
    <property type="entry name" value="MraW"/>
    <property type="match status" value="1"/>
</dbReference>
<reference evidence="6 7" key="1">
    <citation type="journal article" date="2016" name="Nat. Commun.">
        <title>Thousands of microbial genomes shed light on interconnected biogeochemical processes in an aquifer system.</title>
        <authorList>
            <person name="Anantharaman K."/>
            <person name="Brown C.T."/>
            <person name="Hug L.A."/>
            <person name="Sharon I."/>
            <person name="Castelle C.J."/>
            <person name="Probst A.J."/>
            <person name="Thomas B.C."/>
            <person name="Singh A."/>
            <person name="Wilkins M.J."/>
            <person name="Karaoz U."/>
            <person name="Brodie E.L."/>
            <person name="Williams K.H."/>
            <person name="Hubbard S.S."/>
            <person name="Banfield J.F."/>
        </authorList>
    </citation>
    <scope>NUCLEOTIDE SEQUENCE [LARGE SCALE GENOMIC DNA]</scope>
</reference>
<dbReference type="GO" id="GO:0071424">
    <property type="term" value="F:rRNA (cytosine-N4-)-methyltransferase activity"/>
    <property type="evidence" value="ECO:0007669"/>
    <property type="project" value="TreeGrafter"/>
</dbReference>
<dbReference type="NCBIfam" id="TIGR00006">
    <property type="entry name" value="16S rRNA (cytosine(1402)-N(4))-methyltransferase RsmH"/>
    <property type="match status" value="1"/>
</dbReference>
<dbReference type="AlphaFoldDB" id="A0A1F7GV07"/>
<evidence type="ECO:0000256" key="2">
    <source>
        <dbReference type="ARBA" id="ARBA00022552"/>
    </source>
</evidence>
<keyword evidence="4 6" id="KW-0808">Transferase</keyword>
<comment type="caution">
    <text evidence="6">The sequence shown here is derived from an EMBL/GenBank/DDBJ whole genome shotgun (WGS) entry which is preliminary data.</text>
</comment>
<keyword evidence="3 6" id="KW-0489">Methyltransferase</keyword>
<dbReference type="SUPFAM" id="SSF53335">
    <property type="entry name" value="S-adenosyl-L-methionine-dependent methyltransferases"/>
    <property type="match status" value="1"/>
</dbReference>